<dbReference type="SUPFAM" id="SSF53448">
    <property type="entry name" value="Nucleotide-diphospho-sugar transferases"/>
    <property type="match status" value="1"/>
</dbReference>
<evidence type="ECO:0000313" key="3">
    <source>
        <dbReference type="EMBL" id="CAF9937669.1"/>
    </source>
</evidence>
<comment type="caution">
    <text evidence="3">The sequence shown here is derived from an EMBL/GenBank/DDBJ whole genome shotgun (WGS) entry which is preliminary data.</text>
</comment>
<protein>
    <submittedName>
        <fullName evidence="3">N-acetylglucosaminyltransferase</fullName>
    </submittedName>
</protein>
<dbReference type="AlphaFoldDB" id="A0A8H3G6Z3"/>
<dbReference type="InterPro" id="IPR050587">
    <property type="entry name" value="GNT1/Glycosyltrans_8"/>
</dbReference>
<keyword evidence="2" id="KW-0812">Transmembrane</keyword>
<reference evidence="3" key="1">
    <citation type="submission" date="2021-03" db="EMBL/GenBank/DDBJ databases">
        <authorList>
            <person name="Tagirdzhanova G."/>
        </authorList>
    </citation>
    <scope>NUCLEOTIDE SEQUENCE</scope>
</reference>
<keyword evidence="3" id="KW-0328">Glycosyltransferase</keyword>
<sequence>MFSPPPKSGRYNRSTPRPPFYRRARYIYLALILLLLYIWLSGSSLLSRTPVHRPSLQYKNVDWSLYAYSSFTTSSAYLCNSVMLFEALSRLGSKADRILFYPESWDLTVSDSHDRDSQLLVKAQEDYGVKLIPTQMEKAGDETWNASFSKFLAWDQTQYDRVLHLDSDMTMYKHLDELFMLPGAPIAMTRAYWDLPEKRALSSRLVLIEPSHSEYERLMQAGRTAQSQRGTFDMDSLNRFYDDTALVLPHLKYGLTSGEFRSQDHKNYLGRSGAAWDPERVMKEISLLHFSDYPIPKPWVMWPRNLLAEKVPQCKRDGESKEDCRDKKIWLGLYDDFRQRRKDICGLLSVPAPDWPPPEKSNTTQTLAEDSGK</sequence>
<keyword evidence="4" id="KW-1185">Reference proteome</keyword>
<organism evidence="3 4">
    <name type="scientific">Heterodermia speciosa</name>
    <dbReference type="NCBI Taxonomy" id="116794"/>
    <lineage>
        <taxon>Eukaryota</taxon>
        <taxon>Fungi</taxon>
        <taxon>Dikarya</taxon>
        <taxon>Ascomycota</taxon>
        <taxon>Pezizomycotina</taxon>
        <taxon>Lecanoromycetes</taxon>
        <taxon>OSLEUM clade</taxon>
        <taxon>Lecanoromycetidae</taxon>
        <taxon>Caliciales</taxon>
        <taxon>Physciaceae</taxon>
        <taxon>Heterodermia</taxon>
    </lineage>
</organism>
<evidence type="ECO:0000256" key="1">
    <source>
        <dbReference type="SAM" id="MobiDB-lite"/>
    </source>
</evidence>
<dbReference type="Proteomes" id="UP000664521">
    <property type="component" value="Unassembled WGS sequence"/>
</dbReference>
<evidence type="ECO:0000313" key="4">
    <source>
        <dbReference type="Proteomes" id="UP000664521"/>
    </source>
</evidence>
<proteinExistence type="predicted"/>
<feature type="transmembrane region" description="Helical" evidence="2">
    <location>
        <begin position="26"/>
        <end position="46"/>
    </location>
</feature>
<keyword evidence="2" id="KW-1133">Transmembrane helix</keyword>
<dbReference type="PANTHER" id="PTHR11183">
    <property type="entry name" value="GLYCOGENIN SUBFAMILY MEMBER"/>
    <property type="match status" value="1"/>
</dbReference>
<gene>
    <name evidence="3" type="primary">GNT1_1</name>
    <name evidence="3" type="ORF">HETSPECPRED_000613</name>
</gene>
<dbReference type="EMBL" id="CAJPDS010000103">
    <property type="protein sequence ID" value="CAF9937669.1"/>
    <property type="molecule type" value="Genomic_DNA"/>
</dbReference>
<dbReference type="Gene3D" id="3.90.550.10">
    <property type="entry name" value="Spore Coat Polysaccharide Biosynthesis Protein SpsA, Chain A"/>
    <property type="match status" value="1"/>
</dbReference>
<accession>A0A8H3G6Z3</accession>
<keyword evidence="3" id="KW-0808">Transferase</keyword>
<dbReference type="GO" id="GO:0016757">
    <property type="term" value="F:glycosyltransferase activity"/>
    <property type="evidence" value="ECO:0007669"/>
    <property type="project" value="UniProtKB-KW"/>
</dbReference>
<dbReference type="OrthoDB" id="2014201at2759"/>
<feature type="region of interest" description="Disordered" evidence="1">
    <location>
        <begin position="351"/>
        <end position="373"/>
    </location>
</feature>
<dbReference type="InterPro" id="IPR029044">
    <property type="entry name" value="Nucleotide-diphossugar_trans"/>
</dbReference>
<feature type="compositionally biased region" description="Polar residues" evidence="1">
    <location>
        <begin position="360"/>
        <end position="373"/>
    </location>
</feature>
<evidence type="ECO:0000256" key="2">
    <source>
        <dbReference type="SAM" id="Phobius"/>
    </source>
</evidence>
<keyword evidence="2" id="KW-0472">Membrane</keyword>
<name>A0A8H3G6Z3_9LECA</name>